<gene>
    <name evidence="2" type="ORF">tinsulaeT_10550</name>
</gene>
<dbReference type="PANTHER" id="PTHR37291:SF1">
    <property type="entry name" value="TYPE IV METHYL-DIRECTED RESTRICTION ENZYME ECOKMCRB SUBUNIT"/>
    <property type="match status" value="1"/>
</dbReference>
<dbReference type="SMART" id="SM00382">
    <property type="entry name" value="AAA"/>
    <property type="match status" value="1"/>
</dbReference>
<reference evidence="2 3" key="1">
    <citation type="submission" date="2023-03" db="EMBL/GenBank/DDBJ databases">
        <title>Draft genome sequence of Thalassotalea insulae KCTC 62186T.</title>
        <authorList>
            <person name="Sawabe T."/>
        </authorList>
    </citation>
    <scope>NUCLEOTIDE SEQUENCE [LARGE SCALE GENOMIC DNA]</scope>
    <source>
        <strain evidence="2 3">KCTC 62186</strain>
    </source>
</reference>
<protein>
    <recommendedName>
        <fullName evidence="1">AAA+ ATPase domain-containing protein</fullName>
    </recommendedName>
</protein>
<organism evidence="2 3">
    <name type="scientific">Thalassotalea insulae</name>
    <dbReference type="NCBI Taxonomy" id="2056778"/>
    <lineage>
        <taxon>Bacteria</taxon>
        <taxon>Pseudomonadati</taxon>
        <taxon>Pseudomonadota</taxon>
        <taxon>Gammaproteobacteria</taxon>
        <taxon>Alteromonadales</taxon>
        <taxon>Colwelliaceae</taxon>
        <taxon>Thalassotalea</taxon>
    </lineage>
</organism>
<evidence type="ECO:0000313" key="2">
    <source>
        <dbReference type="EMBL" id="GLX77715.1"/>
    </source>
</evidence>
<comment type="caution">
    <text evidence="2">The sequence shown here is derived from an EMBL/GenBank/DDBJ whole genome shotgun (WGS) entry which is preliminary data.</text>
</comment>
<dbReference type="CDD" id="cd00009">
    <property type="entry name" value="AAA"/>
    <property type="match status" value="1"/>
</dbReference>
<keyword evidence="3" id="KW-1185">Reference proteome</keyword>
<dbReference type="InterPro" id="IPR052934">
    <property type="entry name" value="Methyl-DNA_Rec/Restrict_Enz"/>
</dbReference>
<accession>A0ABQ6GNY8</accession>
<name>A0ABQ6GNY8_9GAMM</name>
<dbReference type="PANTHER" id="PTHR37291">
    <property type="entry name" value="5-METHYLCYTOSINE-SPECIFIC RESTRICTION ENZYME B"/>
    <property type="match status" value="1"/>
</dbReference>
<dbReference type="Gene3D" id="3.40.50.300">
    <property type="entry name" value="P-loop containing nucleotide triphosphate hydrolases"/>
    <property type="match status" value="1"/>
</dbReference>
<dbReference type="InterPro" id="IPR003593">
    <property type="entry name" value="AAA+_ATPase"/>
</dbReference>
<sequence>MAKKKLKEILWRKANTSTIDALSGASDSQQGIELGRFEVFQDFFLSGSNKTEDEIKEGFQIVVPIEPFEGEQPIDAYSLNVTFRGTEDKSRPTWYLPKQTPIKKKNPEGGYPLWLNSRGFNGEIVEVIDENGNVKQNSKGTGPKLTCKPDNGHDDYIFLAKDFEGKVHARWLTKQELDRLPHQIRVEIESSSFGTYKIGSKMSVTSEKIIKLLKEKKNVLLYGPPGTGKTHLMQEVISNFNSPAIELDTEKEQDSVVSRLDAEFDDVLHKFVTFHQSYSYEDFVIGLRPDPESEKLLSLVPTPGVLLELSEFCRNTQNASLLSIDEINRGNVSRILGEFITLIEPNKRLNSSNEKTSSTVEITLPYMKSDSKVNVSPKGEPLEVPVPFSLPQNLFTLASMNSVDKSVAPLDAAIRRRFHIVPLEPDLRELKEHLYFEADSEDVKEVKKVSIELLDYLNCSIAQFIGKDYQLGHWYFSPLCNHFEDVKYCEEVLVDVWLHKVIPQLEELFHSRIEQLIAILKLTEETKPLRVNRPDDEFEQLGAASFIESNQGSTPEECLRHIKIICGDQENTAHEG</sequence>
<dbReference type="RefSeq" id="WP_284243605.1">
    <property type="nucleotide sequence ID" value="NZ_BSST01000001.1"/>
</dbReference>
<dbReference type="Proteomes" id="UP001157186">
    <property type="component" value="Unassembled WGS sequence"/>
</dbReference>
<dbReference type="EMBL" id="BSST01000001">
    <property type="protein sequence ID" value="GLX77715.1"/>
    <property type="molecule type" value="Genomic_DNA"/>
</dbReference>
<feature type="domain" description="AAA+ ATPase" evidence="1">
    <location>
        <begin position="215"/>
        <end position="426"/>
    </location>
</feature>
<evidence type="ECO:0000313" key="3">
    <source>
        <dbReference type="Proteomes" id="UP001157186"/>
    </source>
</evidence>
<dbReference type="Pfam" id="PF07728">
    <property type="entry name" value="AAA_5"/>
    <property type="match status" value="1"/>
</dbReference>
<dbReference type="InterPro" id="IPR011704">
    <property type="entry name" value="ATPase_dyneun-rel_AAA"/>
</dbReference>
<dbReference type="InterPro" id="IPR027417">
    <property type="entry name" value="P-loop_NTPase"/>
</dbReference>
<dbReference type="SUPFAM" id="SSF52540">
    <property type="entry name" value="P-loop containing nucleoside triphosphate hydrolases"/>
    <property type="match status" value="1"/>
</dbReference>
<proteinExistence type="predicted"/>
<evidence type="ECO:0000259" key="1">
    <source>
        <dbReference type="SMART" id="SM00382"/>
    </source>
</evidence>